<feature type="transmembrane region" description="Helical" evidence="5">
    <location>
        <begin position="73"/>
        <end position="95"/>
    </location>
</feature>
<sequence>MAMTALPAVISYSSVLNVSPLPTLMSAAPGMLSWAFLATSPNMMSGITAVTAQLAYDDLYDPSLSQSTYVSHVSAYSILTGITSLLLALFGLGSLVGKIDKELLKGFKWGASAGIFFGALPNALFQGGNKGLISLPTIFSPNVLNFLAQTPGLQKALKIIVTFFFGVAKNQLDLIAIAVFAFSYFIIAYLPAIYTKAVGSKPPSGMTVILASVLATGFVSFSPTILGYPYPGTVVGSVPISSSVLPTFDLPSTISEVQDLLQYHGWIIVVKAFVFSAISYLSVLSILPALPPSDHANPERRNLIAQGISCIFSGAFGGPPVGASLSRSMVSVMMDVTDNLPIIFNSLAYMLGLKYILLAVEDTPKAALSAVLLSAVVGGVFNPKSMDWVGWVTGIAVAAVGANQGFAAGMVAWAVRDILGVGKGENKGKRD</sequence>
<feature type="transmembrane region" description="Helical" evidence="5">
    <location>
        <begin position="107"/>
        <end position="125"/>
    </location>
</feature>
<comment type="subcellular location">
    <subcellularLocation>
        <location evidence="1">Membrane</location>
        <topology evidence="1">Multi-pass membrane protein</topology>
    </subcellularLocation>
</comment>
<protein>
    <recommendedName>
        <fullName evidence="6">SLC26A/SulP transporter domain-containing protein</fullName>
    </recommendedName>
</protein>
<evidence type="ECO:0000256" key="2">
    <source>
        <dbReference type="ARBA" id="ARBA00022692"/>
    </source>
</evidence>
<keyword evidence="2 5" id="KW-0812">Transmembrane</keyword>
<feature type="domain" description="SLC26A/SulP transporter" evidence="6">
    <location>
        <begin position="2"/>
        <end position="378"/>
    </location>
</feature>
<feature type="transmembrane region" description="Helical" evidence="5">
    <location>
        <begin position="266"/>
        <end position="290"/>
    </location>
</feature>
<feature type="transmembrane region" description="Helical" evidence="5">
    <location>
        <begin position="174"/>
        <end position="194"/>
    </location>
</feature>
<evidence type="ECO:0000313" key="8">
    <source>
        <dbReference type="Proteomes" id="UP001165065"/>
    </source>
</evidence>
<proteinExistence type="predicted"/>
<comment type="caution">
    <text evidence="7">The sequence shown here is derived from an EMBL/GenBank/DDBJ whole genome shotgun (WGS) entry which is preliminary data.</text>
</comment>
<dbReference type="OrthoDB" id="288203at2759"/>
<keyword evidence="8" id="KW-1185">Reference proteome</keyword>
<feature type="transmembrane region" description="Helical" evidence="5">
    <location>
        <begin position="206"/>
        <end position="228"/>
    </location>
</feature>
<feature type="transmembrane region" description="Helical" evidence="5">
    <location>
        <begin position="342"/>
        <end position="359"/>
    </location>
</feature>
<evidence type="ECO:0000259" key="6">
    <source>
        <dbReference type="Pfam" id="PF00916"/>
    </source>
</evidence>
<gene>
    <name evidence="7" type="ORF">TrCOL_g12068</name>
</gene>
<evidence type="ECO:0000256" key="3">
    <source>
        <dbReference type="ARBA" id="ARBA00022989"/>
    </source>
</evidence>
<organism evidence="7 8">
    <name type="scientific">Triparma columacea</name>
    <dbReference type="NCBI Taxonomy" id="722753"/>
    <lineage>
        <taxon>Eukaryota</taxon>
        <taxon>Sar</taxon>
        <taxon>Stramenopiles</taxon>
        <taxon>Ochrophyta</taxon>
        <taxon>Bolidophyceae</taxon>
        <taxon>Parmales</taxon>
        <taxon>Triparmaceae</taxon>
        <taxon>Triparma</taxon>
    </lineage>
</organism>
<reference evidence="8" key="1">
    <citation type="journal article" date="2023" name="Commun. Biol.">
        <title>Genome analysis of Parmales, the sister group of diatoms, reveals the evolutionary specialization of diatoms from phago-mixotrophs to photoautotrophs.</title>
        <authorList>
            <person name="Ban H."/>
            <person name="Sato S."/>
            <person name="Yoshikawa S."/>
            <person name="Yamada K."/>
            <person name="Nakamura Y."/>
            <person name="Ichinomiya M."/>
            <person name="Sato N."/>
            <person name="Blanc-Mathieu R."/>
            <person name="Endo H."/>
            <person name="Kuwata A."/>
            <person name="Ogata H."/>
        </authorList>
    </citation>
    <scope>NUCLEOTIDE SEQUENCE [LARGE SCALE GENOMIC DNA]</scope>
</reference>
<feature type="transmembrane region" description="Helical" evidence="5">
    <location>
        <begin position="366"/>
        <end position="382"/>
    </location>
</feature>
<evidence type="ECO:0000313" key="7">
    <source>
        <dbReference type="EMBL" id="GMI48122.1"/>
    </source>
</evidence>
<keyword evidence="4 5" id="KW-0472">Membrane</keyword>
<evidence type="ECO:0000256" key="1">
    <source>
        <dbReference type="ARBA" id="ARBA00004141"/>
    </source>
</evidence>
<accession>A0A9W7GQD8</accession>
<dbReference type="Pfam" id="PF00916">
    <property type="entry name" value="Sulfate_transp"/>
    <property type="match status" value="1"/>
</dbReference>
<dbReference type="GO" id="GO:0055085">
    <property type="term" value="P:transmembrane transport"/>
    <property type="evidence" value="ECO:0007669"/>
    <property type="project" value="InterPro"/>
</dbReference>
<dbReference type="InterPro" id="IPR001902">
    <property type="entry name" value="SLC26A/SulP_fam"/>
</dbReference>
<dbReference type="EMBL" id="BRYA01000376">
    <property type="protein sequence ID" value="GMI48122.1"/>
    <property type="molecule type" value="Genomic_DNA"/>
</dbReference>
<keyword evidence="3 5" id="KW-1133">Transmembrane helix</keyword>
<dbReference type="Proteomes" id="UP001165065">
    <property type="component" value="Unassembled WGS sequence"/>
</dbReference>
<name>A0A9W7GQD8_9STRA</name>
<dbReference type="PANTHER" id="PTHR11814">
    <property type="entry name" value="SULFATE TRANSPORTER"/>
    <property type="match status" value="1"/>
</dbReference>
<evidence type="ECO:0000256" key="5">
    <source>
        <dbReference type="SAM" id="Phobius"/>
    </source>
</evidence>
<feature type="transmembrane region" description="Helical" evidence="5">
    <location>
        <begin position="302"/>
        <end position="322"/>
    </location>
</feature>
<dbReference type="AlphaFoldDB" id="A0A9W7GQD8"/>
<feature type="transmembrane region" description="Helical" evidence="5">
    <location>
        <begin position="388"/>
        <end position="415"/>
    </location>
</feature>
<dbReference type="InterPro" id="IPR011547">
    <property type="entry name" value="SLC26A/SulP_dom"/>
</dbReference>
<dbReference type="GO" id="GO:0016020">
    <property type="term" value="C:membrane"/>
    <property type="evidence" value="ECO:0007669"/>
    <property type="project" value="UniProtKB-SubCell"/>
</dbReference>
<evidence type="ECO:0000256" key="4">
    <source>
        <dbReference type="ARBA" id="ARBA00023136"/>
    </source>
</evidence>